<feature type="region of interest" description="Disordered" evidence="1">
    <location>
        <begin position="42"/>
        <end position="66"/>
    </location>
</feature>
<reference evidence="2 3" key="1">
    <citation type="journal article" date="2023" name="J. Hered.">
        <title>Chromosome-level genome of the wood stork (Mycteria americana) provides insight into avian chromosome evolution.</title>
        <authorList>
            <person name="Flamio R. Jr."/>
            <person name="Ramstad K.M."/>
        </authorList>
    </citation>
    <scope>NUCLEOTIDE SEQUENCE [LARGE SCALE GENOMIC DNA]</scope>
    <source>
        <strain evidence="2">JAX WOST 10</strain>
    </source>
</reference>
<dbReference type="AlphaFoldDB" id="A0AAN7PSS8"/>
<proteinExistence type="predicted"/>
<name>A0AAN7PSS8_MYCAM</name>
<evidence type="ECO:0000313" key="3">
    <source>
        <dbReference type="Proteomes" id="UP001333110"/>
    </source>
</evidence>
<gene>
    <name evidence="2" type="ORF">QYF61_021222</name>
</gene>
<accession>A0AAN7PSS8</accession>
<feature type="region of interest" description="Disordered" evidence="1">
    <location>
        <begin position="92"/>
        <end position="148"/>
    </location>
</feature>
<evidence type="ECO:0000313" key="2">
    <source>
        <dbReference type="EMBL" id="KAK4827751.1"/>
    </source>
</evidence>
<sequence>MVQHLFLEVFKTKLDKAMVPQIYSAEGQATLTKMALANGNCHTTHEIPPAEADNLPPTSPPLPSTKARQVWDLKRGQWRQRDRIAEHCDFKEKGQRRKGTLARGINPVSQTAPAASSQKDKTSARAAHGSSKSRDREQAAGWDTPSLRQQQAVRSVQAASWIVTLQLRSKSGLINPPSVFLHIFSSARDYHEQSENASAGGHRWEEDSGLQLSPRPTLHSSSYANERRTSDNRLAPQHGNTFCQHSVLQARQTQPLLPFSQSRLKCQDITPCPFLIT</sequence>
<keyword evidence="3" id="KW-1185">Reference proteome</keyword>
<protein>
    <submittedName>
        <fullName evidence="2">Uncharacterized protein</fullName>
    </submittedName>
</protein>
<dbReference type="EMBL" id="JAUNZN010000002">
    <property type="protein sequence ID" value="KAK4827751.1"/>
    <property type="molecule type" value="Genomic_DNA"/>
</dbReference>
<comment type="caution">
    <text evidence="2">The sequence shown here is derived from an EMBL/GenBank/DDBJ whole genome shotgun (WGS) entry which is preliminary data.</text>
</comment>
<evidence type="ECO:0000256" key="1">
    <source>
        <dbReference type="SAM" id="MobiDB-lite"/>
    </source>
</evidence>
<organism evidence="2 3">
    <name type="scientific">Mycteria americana</name>
    <name type="common">Wood stork</name>
    <dbReference type="NCBI Taxonomy" id="33587"/>
    <lineage>
        <taxon>Eukaryota</taxon>
        <taxon>Metazoa</taxon>
        <taxon>Chordata</taxon>
        <taxon>Craniata</taxon>
        <taxon>Vertebrata</taxon>
        <taxon>Euteleostomi</taxon>
        <taxon>Archelosauria</taxon>
        <taxon>Archosauria</taxon>
        <taxon>Dinosauria</taxon>
        <taxon>Saurischia</taxon>
        <taxon>Theropoda</taxon>
        <taxon>Coelurosauria</taxon>
        <taxon>Aves</taxon>
        <taxon>Neognathae</taxon>
        <taxon>Neoaves</taxon>
        <taxon>Aequornithes</taxon>
        <taxon>Ciconiiformes</taxon>
        <taxon>Ciconiidae</taxon>
        <taxon>Mycteria</taxon>
    </lineage>
</organism>
<dbReference type="Proteomes" id="UP001333110">
    <property type="component" value="Unassembled WGS sequence"/>
</dbReference>
<feature type="compositionally biased region" description="Polar residues" evidence="1">
    <location>
        <begin position="107"/>
        <end position="117"/>
    </location>
</feature>
<feature type="region of interest" description="Disordered" evidence="1">
    <location>
        <begin position="192"/>
        <end position="238"/>
    </location>
</feature>